<proteinExistence type="predicted"/>
<protein>
    <submittedName>
        <fullName evidence="2">Uncharacterized protein</fullName>
    </submittedName>
</protein>
<dbReference type="EMBL" id="JAMKFB020000008">
    <property type="protein sequence ID" value="KAL0186989.1"/>
    <property type="molecule type" value="Genomic_DNA"/>
</dbReference>
<dbReference type="InterPro" id="IPR028750">
    <property type="entry name" value="CEP350/CC187"/>
</dbReference>
<evidence type="ECO:0000256" key="1">
    <source>
        <dbReference type="SAM" id="MobiDB-lite"/>
    </source>
</evidence>
<evidence type="ECO:0000313" key="2">
    <source>
        <dbReference type="EMBL" id="KAL0186989.1"/>
    </source>
</evidence>
<feature type="non-terminal residue" evidence="2">
    <location>
        <position position="1"/>
    </location>
</feature>
<dbReference type="Proteomes" id="UP001529510">
    <property type="component" value="Unassembled WGS sequence"/>
</dbReference>
<keyword evidence="3" id="KW-1185">Reference proteome</keyword>
<dbReference type="PANTHER" id="PTHR13958:SF3">
    <property type="entry name" value="CAP-GLY DOMAIN-CONTAINING PROTEIN-RELATED"/>
    <property type="match status" value="1"/>
</dbReference>
<feature type="region of interest" description="Disordered" evidence="1">
    <location>
        <begin position="1"/>
        <end position="99"/>
    </location>
</feature>
<feature type="non-terminal residue" evidence="2">
    <location>
        <position position="99"/>
    </location>
</feature>
<name>A0ABD0QLG0_CIRMR</name>
<sequence>TQLSPPHSDQKDRKTAGKDRSSSSVEDQAHTAADDSLCSDNLRSPLEEKADSASIATEYSVKFDDSMTEDDIEERSPPPHHESDEDHSHDRSSPRASSK</sequence>
<dbReference type="AlphaFoldDB" id="A0ABD0QLG0"/>
<comment type="caution">
    <text evidence="2">The sequence shown here is derived from an EMBL/GenBank/DDBJ whole genome shotgun (WGS) entry which is preliminary data.</text>
</comment>
<feature type="compositionally biased region" description="Basic and acidic residues" evidence="1">
    <location>
        <begin position="74"/>
        <end position="93"/>
    </location>
</feature>
<feature type="compositionally biased region" description="Basic and acidic residues" evidence="1">
    <location>
        <begin position="8"/>
        <end position="33"/>
    </location>
</feature>
<reference evidence="2 3" key="1">
    <citation type="submission" date="2024-05" db="EMBL/GenBank/DDBJ databases">
        <title>Genome sequencing and assembly of Indian major carp, Cirrhinus mrigala (Hamilton, 1822).</title>
        <authorList>
            <person name="Mohindra V."/>
            <person name="Chowdhury L.M."/>
            <person name="Lal K."/>
            <person name="Jena J.K."/>
        </authorList>
    </citation>
    <scope>NUCLEOTIDE SEQUENCE [LARGE SCALE GENOMIC DNA]</scope>
    <source>
        <strain evidence="2">CM1030</strain>
        <tissue evidence="2">Blood</tissue>
    </source>
</reference>
<accession>A0ABD0QLG0</accession>
<gene>
    <name evidence="2" type="ORF">M9458_018659</name>
</gene>
<organism evidence="2 3">
    <name type="scientific">Cirrhinus mrigala</name>
    <name type="common">Mrigala</name>
    <dbReference type="NCBI Taxonomy" id="683832"/>
    <lineage>
        <taxon>Eukaryota</taxon>
        <taxon>Metazoa</taxon>
        <taxon>Chordata</taxon>
        <taxon>Craniata</taxon>
        <taxon>Vertebrata</taxon>
        <taxon>Euteleostomi</taxon>
        <taxon>Actinopterygii</taxon>
        <taxon>Neopterygii</taxon>
        <taxon>Teleostei</taxon>
        <taxon>Ostariophysi</taxon>
        <taxon>Cypriniformes</taxon>
        <taxon>Cyprinidae</taxon>
        <taxon>Labeoninae</taxon>
        <taxon>Labeonini</taxon>
        <taxon>Cirrhinus</taxon>
    </lineage>
</organism>
<evidence type="ECO:0000313" key="3">
    <source>
        <dbReference type="Proteomes" id="UP001529510"/>
    </source>
</evidence>
<dbReference type="PANTHER" id="PTHR13958">
    <property type="entry name" value="CENTROSOME-ASSOCIATED PROTEIN 350"/>
    <property type="match status" value="1"/>
</dbReference>